<dbReference type="EMBL" id="CCYA01000318">
    <property type="protein sequence ID" value="CEH16538.1"/>
    <property type="molecule type" value="Genomic_DNA"/>
</dbReference>
<dbReference type="InterPro" id="IPR009009">
    <property type="entry name" value="RlpA-like_DPBB"/>
</dbReference>
<evidence type="ECO:0000259" key="4">
    <source>
        <dbReference type="Pfam" id="PF03330"/>
    </source>
</evidence>
<dbReference type="SUPFAM" id="SSF50685">
    <property type="entry name" value="Barwin-like endoglucanases"/>
    <property type="match status" value="1"/>
</dbReference>
<organism evidence="5 6">
    <name type="scientific">Ceraceosorus bombacis</name>
    <dbReference type="NCBI Taxonomy" id="401625"/>
    <lineage>
        <taxon>Eukaryota</taxon>
        <taxon>Fungi</taxon>
        <taxon>Dikarya</taxon>
        <taxon>Basidiomycota</taxon>
        <taxon>Ustilaginomycotina</taxon>
        <taxon>Exobasidiomycetes</taxon>
        <taxon>Ceraceosorales</taxon>
        <taxon>Ceraceosoraceae</taxon>
        <taxon>Ceraceosorus</taxon>
    </lineage>
</organism>
<feature type="compositionally biased region" description="Low complexity" evidence="2">
    <location>
        <begin position="174"/>
        <end position="234"/>
    </location>
</feature>
<dbReference type="InterPro" id="IPR036908">
    <property type="entry name" value="RlpA-like_sf"/>
</dbReference>
<evidence type="ECO:0000256" key="3">
    <source>
        <dbReference type="SAM" id="SignalP"/>
    </source>
</evidence>
<feature type="chain" id="PRO_5006015217" description="RlpA-like protein double-psi beta-barrel domain-containing protein" evidence="3">
    <location>
        <begin position="21"/>
        <end position="289"/>
    </location>
</feature>
<dbReference type="InterPro" id="IPR051477">
    <property type="entry name" value="Expansin_CellWall"/>
</dbReference>
<dbReference type="AlphaFoldDB" id="A0A0N7LAG7"/>
<evidence type="ECO:0000313" key="6">
    <source>
        <dbReference type="Proteomes" id="UP000054845"/>
    </source>
</evidence>
<dbReference type="CDD" id="cd22191">
    <property type="entry name" value="DPBB_RlpA_EXP_N-like"/>
    <property type="match status" value="1"/>
</dbReference>
<sequence>MRCVSFTTACIVLLAASAFADTGASTSYDRRHASNEVRHGHRGVLRRLKRAAGIDPRDILEAGSENSSASLVKRGYSGRATYYEAGLGACGRTNSGSDFIVAVNPAQWAGGSNCFKTITISVGGKSRTAQITDLCPGCPPGALDLSQGLFTQFADTSAGVFQMSWSFGDGAQPTTTSRTSTTPKSTSTKPSSTTSQSSTRTTSSSTSTTSTTSQSSSSQTSSSTSSSATTSSTAPAAGDSGVFDGLSKIMSGMLGLAGAGQSFADGAPPAPAPAASVQEDPSAAQPSSA</sequence>
<dbReference type="Gene3D" id="2.40.40.10">
    <property type="entry name" value="RlpA-like domain"/>
    <property type="match status" value="1"/>
</dbReference>
<dbReference type="Proteomes" id="UP000054845">
    <property type="component" value="Unassembled WGS sequence"/>
</dbReference>
<dbReference type="PANTHER" id="PTHR31836">
    <property type="match status" value="1"/>
</dbReference>
<reference evidence="5 6" key="1">
    <citation type="submission" date="2014-09" db="EMBL/GenBank/DDBJ databases">
        <authorList>
            <person name="Magalhaes I.L.F."/>
            <person name="Oliveira U."/>
            <person name="Santos F.R."/>
            <person name="Vidigal T.H.D.A."/>
            <person name="Brescovit A.D."/>
            <person name="Santos A.J."/>
        </authorList>
    </citation>
    <scope>NUCLEOTIDE SEQUENCE [LARGE SCALE GENOMIC DNA]</scope>
</reference>
<keyword evidence="6" id="KW-1185">Reference proteome</keyword>
<feature type="region of interest" description="Disordered" evidence="2">
    <location>
        <begin position="258"/>
        <end position="289"/>
    </location>
</feature>
<proteinExistence type="predicted"/>
<feature type="domain" description="RlpA-like protein double-psi beta-barrel" evidence="4">
    <location>
        <begin position="78"/>
        <end position="164"/>
    </location>
</feature>
<accession>A0A0N7LAG7</accession>
<name>A0A0N7LAG7_9BASI</name>
<dbReference type="PANTHER" id="PTHR31836:SF28">
    <property type="entry name" value="SRCR DOMAIN-CONTAINING PROTEIN-RELATED"/>
    <property type="match status" value="1"/>
</dbReference>
<keyword evidence="1 3" id="KW-0732">Signal</keyword>
<dbReference type="Pfam" id="PF03330">
    <property type="entry name" value="DPBB_1"/>
    <property type="match status" value="1"/>
</dbReference>
<dbReference type="STRING" id="401625.A0A0N7LAG7"/>
<evidence type="ECO:0000313" key="5">
    <source>
        <dbReference type="EMBL" id="CEH16538.1"/>
    </source>
</evidence>
<dbReference type="OrthoDB" id="623670at2759"/>
<feature type="signal peptide" evidence="3">
    <location>
        <begin position="1"/>
        <end position="20"/>
    </location>
</feature>
<evidence type="ECO:0000256" key="2">
    <source>
        <dbReference type="SAM" id="MobiDB-lite"/>
    </source>
</evidence>
<evidence type="ECO:0000256" key="1">
    <source>
        <dbReference type="ARBA" id="ARBA00022729"/>
    </source>
</evidence>
<feature type="region of interest" description="Disordered" evidence="2">
    <location>
        <begin position="169"/>
        <end position="246"/>
    </location>
</feature>
<protein>
    <recommendedName>
        <fullName evidence="4">RlpA-like protein double-psi beta-barrel domain-containing protein</fullName>
    </recommendedName>
</protein>